<dbReference type="InterPro" id="IPR011971">
    <property type="entry name" value="CHP02284"/>
</dbReference>
<evidence type="ECO:0000313" key="3">
    <source>
        <dbReference type="Proteomes" id="UP000220133"/>
    </source>
</evidence>
<dbReference type="Gene3D" id="1.20.1260.10">
    <property type="match status" value="1"/>
</dbReference>
<dbReference type="OrthoDB" id="282393at2"/>
<dbReference type="Pfam" id="PF09537">
    <property type="entry name" value="DUF2383"/>
    <property type="match status" value="1"/>
</dbReference>
<dbReference type="KEGG" id="cbae:COR50_04385"/>
<dbReference type="Proteomes" id="UP000220133">
    <property type="component" value="Chromosome"/>
</dbReference>
<organism evidence="2 3">
    <name type="scientific">Chitinophaga caeni</name>
    <dbReference type="NCBI Taxonomy" id="2029983"/>
    <lineage>
        <taxon>Bacteria</taxon>
        <taxon>Pseudomonadati</taxon>
        <taxon>Bacteroidota</taxon>
        <taxon>Chitinophagia</taxon>
        <taxon>Chitinophagales</taxon>
        <taxon>Chitinophagaceae</taxon>
        <taxon>Chitinophaga</taxon>
    </lineage>
</organism>
<accession>A0A291QRK8</accession>
<dbReference type="EMBL" id="CP023777">
    <property type="protein sequence ID" value="ATL46474.1"/>
    <property type="molecule type" value="Genomic_DNA"/>
</dbReference>
<dbReference type="NCBIfam" id="TIGR02284">
    <property type="entry name" value="PA2169 family four-helix-bundle protein"/>
    <property type="match status" value="1"/>
</dbReference>
<sequence>MKKLNQTIVILQKLSRTQVDRIQGYERAIQICDDEDLKHIFKDMIRISEDLHQQLSGLLLEMGFAQEKNNTLTGKAYATWMQIKNKLLPASQRHQVLQDCEFGEDMAQRVYSDVLSGKEKLPIDVYKLLLHQQKIMKSSYDRIHHLRNIF</sequence>
<gene>
    <name evidence="2" type="ORF">COR50_04385</name>
</gene>
<dbReference type="AlphaFoldDB" id="A0A291QRK8"/>
<reference evidence="2" key="1">
    <citation type="submission" date="2017-10" db="EMBL/GenBank/DDBJ databases">
        <title>Paenichitinophaga pekingensis gen. nov., sp. nov., isolated from activated sludge.</title>
        <authorList>
            <person name="Jin D."/>
            <person name="Kong X."/>
            <person name="Deng Y."/>
            <person name="Bai Z."/>
        </authorList>
    </citation>
    <scope>NUCLEOTIDE SEQUENCE [LARGE SCALE GENOMIC DNA]</scope>
    <source>
        <strain evidence="2">13</strain>
    </source>
</reference>
<dbReference type="InterPro" id="IPR019052">
    <property type="entry name" value="DUF2383"/>
</dbReference>
<dbReference type="InterPro" id="IPR012347">
    <property type="entry name" value="Ferritin-like"/>
</dbReference>
<dbReference type="RefSeq" id="WP_098192862.1">
    <property type="nucleotide sequence ID" value="NZ_CP023777.1"/>
</dbReference>
<evidence type="ECO:0000313" key="2">
    <source>
        <dbReference type="EMBL" id="ATL46474.1"/>
    </source>
</evidence>
<proteinExistence type="predicted"/>
<keyword evidence="3" id="KW-1185">Reference proteome</keyword>
<feature type="domain" description="DUF2383" evidence="1">
    <location>
        <begin position="7"/>
        <end position="115"/>
    </location>
</feature>
<protein>
    <recommendedName>
        <fullName evidence="1">DUF2383 domain-containing protein</fullName>
    </recommendedName>
</protein>
<evidence type="ECO:0000259" key="1">
    <source>
        <dbReference type="Pfam" id="PF09537"/>
    </source>
</evidence>
<name>A0A291QRK8_9BACT</name>